<dbReference type="AlphaFoldDB" id="A0A2P4ZBQ2"/>
<reference evidence="5 6" key="1">
    <citation type="journal article" date="2016" name="Genome Announc.">
        <title>Draft Whole-Genome Sequence of Trichoderma gamsii T6085, a Promising Biocontrol Agent of Fusarium Head Blight on Wheat.</title>
        <authorList>
            <person name="Baroncelli R."/>
            <person name="Zapparata A."/>
            <person name="Piaggeschi G."/>
            <person name="Sarrocco S."/>
            <person name="Vannacci G."/>
        </authorList>
    </citation>
    <scope>NUCLEOTIDE SEQUENCE [LARGE SCALE GENOMIC DNA]</scope>
    <source>
        <strain evidence="5 6">T6085</strain>
    </source>
</reference>
<keyword evidence="2" id="KW-0520">NAD</keyword>
<proteinExistence type="predicted"/>
<evidence type="ECO:0000259" key="3">
    <source>
        <dbReference type="Pfam" id="PF00465"/>
    </source>
</evidence>
<dbReference type="InterPro" id="IPR039697">
    <property type="entry name" value="Alcohol_dehydrogenase_Fe"/>
</dbReference>
<sequence>MKHYCSSLYINNFELFCYIDYQELLANFRGFNSKMGLFDYTESSQRVIFGEGSLSKLPDELAKLNCTKPLILTTPTKTSYVDDISKILNGQIAGSFTQVTMHTPKEVTEEALKQLRSVDADCVVSIGGGSAVGLGKALFVLTGLPHICIPTTYAGSEMTPIVGQTENRVKVTHIDRKAIPAVVIYDVNLTLTLPTNISATSGLNAMAHAVEALYAQDANPITSMFAIKGIQTLAGSLPQIMQNPRDLEARSDALLGTWFCGKCLAGASVALHHKLCHVLGGTFNLPHAETHAIILPHALAYIAPSIPSVMQELSDIIPDSNGDAVSGLNKLLSKLQITYSLKDLGLKEEDIEVAVDNLLKKPFWNPRSVERDPIRELLKRAWEGKPAQIEV</sequence>
<name>A0A2P4ZBQ2_9HYPO</name>
<dbReference type="Proteomes" id="UP000054821">
    <property type="component" value="Unassembled WGS sequence"/>
</dbReference>
<dbReference type="CDD" id="cd08177">
    <property type="entry name" value="MAR"/>
    <property type="match status" value="1"/>
</dbReference>
<dbReference type="GO" id="GO:0018506">
    <property type="term" value="F:maleylacetate reductase activity"/>
    <property type="evidence" value="ECO:0007669"/>
    <property type="project" value="InterPro"/>
</dbReference>
<evidence type="ECO:0000256" key="2">
    <source>
        <dbReference type="ARBA" id="ARBA00023027"/>
    </source>
</evidence>
<dbReference type="InterPro" id="IPR056798">
    <property type="entry name" value="ADH_Fe_C"/>
</dbReference>
<dbReference type="PANTHER" id="PTHR11496">
    <property type="entry name" value="ALCOHOL DEHYDROGENASE"/>
    <property type="match status" value="1"/>
</dbReference>
<dbReference type="PANTHER" id="PTHR11496:SF105">
    <property type="entry name" value="REDUCTASE, PUTATIVE (AFU_ORTHOLOGUE AFUA_6G07090)-RELATED"/>
    <property type="match status" value="1"/>
</dbReference>
<dbReference type="Pfam" id="PF00465">
    <property type="entry name" value="Fe-ADH"/>
    <property type="match status" value="1"/>
</dbReference>
<keyword evidence="6" id="KW-1185">Reference proteome</keyword>
<comment type="caution">
    <text evidence="5">The sequence shown here is derived from an EMBL/GenBank/DDBJ whole genome shotgun (WGS) entry which is preliminary data.</text>
</comment>
<feature type="domain" description="Alcohol dehydrogenase iron-type/glycerol dehydrogenase GldA" evidence="3">
    <location>
        <begin position="45"/>
        <end position="186"/>
    </location>
</feature>
<dbReference type="STRING" id="398673.A0A2P4ZBQ2"/>
<dbReference type="Gene3D" id="1.20.1090.10">
    <property type="entry name" value="Dehydroquinate synthase-like - alpha domain"/>
    <property type="match status" value="1"/>
</dbReference>
<dbReference type="Gene3D" id="3.40.50.1970">
    <property type="match status" value="1"/>
</dbReference>
<feature type="domain" description="Fe-containing alcohol dehydrogenase-like C-terminal" evidence="4">
    <location>
        <begin position="199"/>
        <end position="382"/>
    </location>
</feature>
<organism evidence="5 6">
    <name type="scientific">Trichoderma gamsii</name>
    <dbReference type="NCBI Taxonomy" id="398673"/>
    <lineage>
        <taxon>Eukaryota</taxon>
        <taxon>Fungi</taxon>
        <taxon>Dikarya</taxon>
        <taxon>Ascomycota</taxon>
        <taxon>Pezizomycotina</taxon>
        <taxon>Sordariomycetes</taxon>
        <taxon>Hypocreomycetidae</taxon>
        <taxon>Hypocreales</taxon>
        <taxon>Hypocreaceae</taxon>
        <taxon>Trichoderma</taxon>
    </lineage>
</organism>
<dbReference type="GO" id="GO:0005739">
    <property type="term" value="C:mitochondrion"/>
    <property type="evidence" value="ECO:0007669"/>
    <property type="project" value="TreeGrafter"/>
</dbReference>
<dbReference type="EMBL" id="JPDN02000046">
    <property type="protein sequence ID" value="PON21661.1"/>
    <property type="molecule type" value="Genomic_DNA"/>
</dbReference>
<evidence type="ECO:0008006" key="7">
    <source>
        <dbReference type="Google" id="ProtNLM"/>
    </source>
</evidence>
<evidence type="ECO:0000259" key="4">
    <source>
        <dbReference type="Pfam" id="PF25137"/>
    </source>
</evidence>
<dbReference type="Pfam" id="PF25137">
    <property type="entry name" value="ADH_Fe_C"/>
    <property type="match status" value="1"/>
</dbReference>
<evidence type="ECO:0000256" key="1">
    <source>
        <dbReference type="ARBA" id="ARBA00023002"/>
    </source>
</evidence>
<gene>
    <name evidence="5" type="ORF">TGAM01_v209399</name>
</gene>
<evidence type="ECO:0000313" key="5">
    <source>
        <dbReference type="EMBL" id="PON21661.1"/>
    </source>
</evidence>
<dbReference type="GO" id="GO:0004022">
    <property type="term" value="F:alcohol dehydrogenase (NAD+) activity"/>
    <property type="evidence" value="ECO:0007669"/>
    <property type="project" value="TreeGrafter"/>
</dbReference>
<accession>A0A2P4ZBQ2</accession>
<dbReference type="InterPro" id="IPR034786">
    <property type="entry name" value="MAR"/>
</dbReference>
<dbReference type="GO" id="GO:0046872">
    <property type="term" value="F:metal ion binding"/>
    <property type="evidence" value="ECO:0007669"/>
    <property type="project" value="InterPro"/>
</dbReference>
<dbReference type="InterPro" id="IPR001670">
    <property type="entry name" value="ADH_Fe/GldA"/>
</dbReference>
<keyword evidence="1" id="KW-0560">Oxidoreductase</keyword>
<dbReference type="GeneID" id="29990860"/>
<dbReference type="SUPFAM" id="SSF56796">
    <property type="entry name" value="Dehydroquinate synthase-like"/>
    <property type="match status" value="1"/>
</dbReference>
<evidence type="ECO:0000313" key="6">
    <source>
        <dbReference type="Proteomes" id="UP000054821"/>
    </source>
</evidence>
<dbReference type="RefSeq" id="XP_018656005.2">
    <property type="nucleotide sequence ID" value="XM_018810777.2"/>
</dbReference>
<protein>
    <recommendedName>
        <fullName evidence="7">Alcohol dehydrogenase iron-type/glycerol dehydrogenase GldA domain-containing protein</fullName>
    </recommendedName>
</protein>